<dbReference type="Pfam" id="PF14487">
    <property type="entry name" value="DarT"/>
    <property type="match status" value="1"/>
</dbReference>
<name>A0A7D5V8V3_9NEIS</name>
<dbReference type="KEGG" id="cfon:HZU75_01280"/>
<keyword evidence="1 6" id="KW-1277">Toxin-antitoxin system</keyword>
<accession>A0A7D5V8V3</accession>
<dbReference type="InterPro" id="IPR029494">
    <property type="entry name" value="DarT"/>
</dbReference>
<evidence type="ECO:0000259" key="7">
    <source>
        <dbReference type="PROSITE" id="PS52018"/>
    </source>
</evidence>
<feature type="domain" description="DarT" evidence="7">
    <location>
        <begin position="16"/>
        <end position="202"/>
    </location>
</feature>
<keyword evidence="3 6" id="KW-0808">Transferase</keyword>
<protein>
    <submittedName>
        <fullName evidence="8">DUF4433 domain-containing protein</fullName>
    </submittedName>
</protein>
<dbReference type="GO" id="GO:0003677">
    <property type="term" value="F:DNA binding"/>
    <property type="evidence" value="ECO:0007669"/>
    <property type="project" value="UniProtKB-UniRule"/>
</dbReference>
<keyword evidence="9" id="KW-1185">Reference proteome</keyword>
<reference evidence="8 9" key="1">
    <citation type="journal article" date="2016" name="Int. J. Syst. Evol. Microbiol.">
        <title>Chitinibacter fontanus sp. nov., isolated from a spring.</title>
        <authorList>
            <person name="Sheu S.Y."/>
            <person name="Li Y.S."/>
            <person name="Young C.C."/>
            <person name="Chen W.M."/>
        </authorList>
    </citation>
    <scope>NUCLEOTIDE SEQUENCE [LARGE SCALE GENOMIC DNA]</scope>
    <source>
        <strain evidence="8 9">STM-7</strain>
    </source>
</reference>
<evidence type="ECO:0000256" key="4">
    <source>
        <dbReference type="ARBA" id="ARBA00022695"/>
    </source>
</evidence>
<evidence type="ECO:0000256" key="1">
    <source>
        <dbReference type="ARBA" id="ARBA00022649"/>
    </source>
</evidence>
<evidence type="ECO:0000256" key="3">
    <source>
        <dbReference type="ARBA" id="ARBA00022679"/>
    </source>
</evidence>
<comment type="caution">
    <text evidence="6">Lacks conserved residue(s) required for the propagation of feature annotation.</text>
</comment>
<dbReference type="RefSeq" id="WP_180307417.1">
    <property type="nucleotide sequence ID" value="NZ_CP058952.1"/>
</dbReference>
<feature type="binding site" evidence="6">
    <location>
        <begin position="20"/>
        <end position="22"/>
    </location>
    <ligand>
        <name>NAD(+)</name>
        <dbReference type="ChEBI" id="CHEBI:57540"/>
    </ligand>
</feature>
<dbReference type="GO" id="GO:0016757">
    <property type="term" value="F:glycosyltransferase activity"/>
    <property type="evidence" value="ECO:0007669"/>
    <property type="project" value="UniProtKB-UniRule"/>
</dbReference>
<dbReference type="AlphaFoldDB" id="A0A7D5V8V3"/>
<gene>
    <name evidence="8" type="ORF">HZU75_01280</name>
</gene>
<dbReference type="EMBL" id="CP058952">
    <property type="protein sequence ID" value="QLI80273.1"/>
    <property type="molecule type" value="Genomic_DNA"/>
</dbReference>
<comment type="catalytic activity">
    <reaction evidence="6">
        <text>a thymidine in DNA + NAD(+) = an N-(ADP-alpha-D-ribosyl)-thymidine in DNA + nicotinamide + H(+)</text>
        <dbReference type="Rhea" id="RHEA:71651"/>
        <dbReference type="Rhea" id="RHEA-COMP:13556"/>
        <dbReference type="Rhea" id="RHEA-COMP:18051"/>
        <dbReference type="ChEBI" id="CHEBI:15378"/>
        <dbReference type="ChEBI" id="CHEBI:17154"/>
        <dbReference type="ChEBI" id="CHEBI:57540"/>
        <dbReference type="ChEBI" id="CHEBI:137386"/>
        <dbReference type="ChEBI" id="CHEBI:191199"/>
    </reaction>
</comment>
<feature type="active site" description="Proton acceptor" evidence="6">
    <location>
        <position position="55"/>
    </location>
</feature>
<evidence type="ECO:0000313" key="8">
    <source>
        <dbReference type="EMBL" id="QLI80273.1"/>
    </source>
</evidence>
<keyword evidence="4 6" id="KW-0548">Nucleotidyltransferase</keyword>
<dbReference type="PROSITE" id="PS52018">
    <property type="entry name" value="DART"/>
    <property type="match status" value="1"/>
</dbReference>
<keyword evidence="2 6" id="KW-0328">Glycosyltransferase</keyword>
<feature type="active site" evidence="6">
    <location>
        <position position="157"/>
    </location>
</feature>
<sequence length="213" mass="24235">MLRQTIQAHAKEFQIPYLLHFTRTTNLPSIISHGLYPIARVSEIGASPAINDLYRFDGHNNSTSVSIGFPNCQMFYKYRKVDAAVDWAILVLNPSIIWAKPCAFCRHNAADVRISTQPLANLMTPQAFTQMYSEIEGLPTREEQKLKAYDPTDVQAELLVFDVIEPQYIAGVIFEKAAVRDTYLQLLSKCKTYIHANNKGMFANRKYARTWGN</sequence>
<keyword evidence="5 6" id="KW-0238">DNA-binding</keyword>
<evidence type="ECO:0000256" key="6">
    <source>
        <dbReference type="PROSITE-ProRule" id="PRU01362"/>
    </source>
</evidence>
<proteinExistence type="inferred from homology"/>
<evidence type="ECO:0000256" key="5">
    <source>
        <dbReference type="ARBA" id="ARBA00023125"/>
    </source>
</evidence>
<evidence type="ECO:0000256" key="2">
    <source>
        <dbReference type="ARBA" id="ARBA00022676"/>
    </source>
</evidence>
<feature type="binding site" evidence="6">
    <location>
        <position position="55"/>
    </location>
    <ligand>
        <name>NAD(+)</name>
        <dbReference type="ChEBI" id="CHEBI:57540"/>
    </ligand>
</feature>
<organism evidence="8 9">
    <name type="scientific">Chitinibacter fontanus</name>
    <dbReference type="NCBI Taxonomy" id="1737446"/>
    <lineage>
        <taxon>Bacteria</taxon>
        <taxon>Pseudomonadati</taxon>
        <taxon>Pseudomonadota</taxon>
        <taxon>Betaproteobacteria</taxon>
        <taxon>Neisseriales</taxon>
        <taxon>Chitinibacteraceae</taxon>
        <taxon>Chitinibacter</taxon>
    </lineage>
</organism>
<comment type="similarity">
    <text evidence="6">Belongs to the DarT ADP-ribosyltransferase family.</text>
</comment>
<evidence type="ECO:0000313" key="9">
    <source>
        <dbReference type="Proteomes" id="UP000510822"/>
    </source>
</evidence>
<dbReference type="Proteomes" id="UP000510822">
    <property type="component" value="Chromosome"/>
</dbReference>
<dbReference type="GO" id="GO:0016779">
    <property type="term" value="F:nucleotidyltransferase activity"/>
    <property type="evidence" value="ECO:0007669"/>
    <property type="project" value="UniProtKB-UniRule"/>
</dbReference>